<dbReference type="eggNOG" id="COG0406">
    <property type="taxonomic scope" value="Bacteria"/>
</dbReference>
<dbReference type="RefSeq" id="WP_009851617.1">
    <property type="nucleotide sequence ID" value="NZ_DS022295.1"/>
</dbReference>
<dbReference type="Gene3D" id="3.40.50.1240">
    <property type="entry name" value="Phosphoglycerate mutase-like"/>
    <property type="match status" value="1"/>
</dbReference>
<dbReference type="OrthoDB" id="5293232at2"/>
<evidence type="ECO:0008006" key="4">
    <source>
        <dbReference type="Google" id="ProtNLM"/>
    </source>
</evidence>
<reference evidence="2 3" key="1">
    <citation type="submission" date="2006-09" db="EMBL/GenBank/DDBJ databases">
        <authorList>
            <person name="Emerson D."/>
            <person name="Ferriera S."/>
            <person name="Johnson J."/>
            <person name="Kravitz S."/>
            <person name="Halpern A."/>
            <person name="Remington K."/>
            <person name="Beeson K."/>
            <person name="Tran B."/>
            <person name="Rogers Y.-H."/>
            <person name="Friedman R."/>
            <person name="Venter J.C."/>
        </authorList>
    </citation>
    <scope>NUCLEOTIDE SEQUENCE [LARGE SCALE GENOMIC DNA]</scope>
    <source>
        <strain evidence="2 3">PV-1</strain>
    </source>
</reference>
<evidence type="ECO:0000313" key="2">
    <source>
        <dbReference type="EMBL" id="EAU54995.1"/>
    </source>
</evidence>
<gene>
    <name evidence="2" type="ORF">SPV1_06619</name>
</gene>
<dbReference type="Pfam" id="PF00300">
    <property type="entry name" value="His_Phos_1"/>
    <property type="match status" value="1"/>
</dbReference>
<dbReference type="GO" id="GO:0005737">
    <property type="term" value="C:cytoplasm"/>
    <property type="evidence" value="ECO:0007669"/>
    <property type="project" value="TreeGrafter"/>
</dbReference>
<dbReference type="SUPFAM" id="SSF53254">
    <property type="entry name" value="Phosphoglycerate mutase-like"/>
    <property type="match status" value="1"/>
</dbReference>
<dbReference type="EMBL" id="AATS01000004">
    <property type="protein sequence ID" value="EAU54995.1"/>
    <property type="molecule type" value="Genomic_DNA"/>
</dbReference>
<evidence type="ECO:0000256" key="1">
    <source>
        <dbReference type="SAM" id="SignalP"/>
    </source>
</evidence>
<dbReference type="PANTHER" id="PTHR48100:SF56">
    <property type="entry name" value="PHOSPHATASE SPAC513.02-RELATED"/>
    <property type="match status" value="1"/>
</dbReference>
<protein>
    <recommendedName>
        <fullName evidence="4">Histidine phosphatase family protein</fullName>
    </recommendedName>
</protein>
<dbReference type="SMART" id="SM00855">
    <property type="entry name" value="PGAM"/>
    <property type="match status" value="1"/>
</dbReference>
<sequence>MFMKSALALVLLLSSLLLSAPMAAQATETEIYFVRHAETMGNITHSHSKKDDQTLSPEGKRQVAELTRRLGQLKIDYIIVSPKLRALKTILPYLKKHRVTAEIWPELAECCWQKDRSQTSAFDLQRGGKIELPADMQHWFSFADNDSHYSYYTRNYSEGILQTLMAADRLKKRFGQSGKTILVVGHYHAGSRLLEILQGMEPIGRYKLANTSISHLVENPNGTFNLLNQHR</sequence>
<dbReference type="AlphaFoldDB" id="Q0F0N3"/>
<dbReference type="STRING" id="314344.AL013_02150"/>
<dbReference type="PANTHER" id="PTHR48100">
    <property type="entry name" value="BROAD-SPECIFICITY PHOSPHATASE YOR283W-RELATED"/>
    <property type="match status" value="1"/>
</dbReference>
<feature type="chain" id="PRO_5004171316" description="Histidine phosphatase family protein" evidence="1">
    <location>
        <begin position="27"/>
        <end position="231"/>
    </location>
</feature>
<comment type="caution">
    <text evidence="2">The sequence shown here is derived from an EMBL/GenBank/DDBJ whole genome shotgun (WGS) entry which is preliminary data.</text>
</comment>
<dbReference type="InterPro" id="IPR050275">
    <property type="entry name" value="PGM_Phosphatase"/>
</dbReference>
<feature type="signal peptide" evidence="1">
    <location>
        <begin position="1"/>
        <end position="26"/>
    </location>
</feature>
<organism evidence="2 3">
    <name type="scientific">Mariprofundus ferrooxydans PV-1</name>
    <dbReference type="NCBI Taxonomy" id="314345"/>
    <lineage>
        <taxon>Bacteria</taxon>
        <taxon>Pseudomonadati</taxon>
        <taxon>Pseudomonadota</taxon>
        <taxon>Candidatius Mariprofundia</taxon>
        <taxon>Mariprofundales</taxon>
        <taxon>Mariprofundaceae</taxon>
        <taxon>Mariprofundus</taxon>
    </lineage>
</organism>
<keyword evidence="1" id="KW-0732">Signal</keyword>
<proteinExistence type="predicted"/>
<evidence type="ECO:0000313" key="3">
    <source>
        <dbReference type="Proteomes" id="UP000005297"/>
    </source>
</evidence>
<name>Q0F0N3_9PROT</name>
<dbReference type="HOGENOM" id="CLU_1376362_0_0_0"/>
<keyword evidence="3" id="KW-1185">Reference proteome</keyword>
<dbReference type="InterPro" id="IPR013078">
    <property type="entry name" value="His_Pase_superF_clade-1"/>
</dbReference>
<dbReference type="InParanoid" id="Q0F0N3"/>
<dbReference type="Proteomes" id="UP000005297">
    <property type="component" value="Unassembled WGS sequence"/>
</dbReference>
<dbReference type="CDD" id="cd07067">
    <property type="entry name" value="HP_PGM_like"/>
    <property type="match status" value="1"/>
</dbReference>
<dbReference type="InterPro" id="IPR029033">
    <property type="entry name" value="His_PPase_superfam"/>
</dbReference>
<dbReference type="GO" id="GO:0016791">
    <property type="term" value="F:phosphatase activity"/>
    <property type="evidence" value="ECO:0007669"/>
    <property type="project" value="TreeGrafter"/>
</dbReference>
<accession>Q0F0N3</accession>